<dbReference type="KEGG" id="chrm:FYK34_06335"/>
<evidence type="ECO:0000313" key="3">
    <source>
        <dbReference type="Proteomes" id="UP000322079"/>
    </source>
</evidence>
<dbReference type="EMBL" id="CP043473">
    <property type="protein sequence ID" value="QEL57820.1"/>
    <property type="molecule type" value="Genomic_DNA"/>
</dbReference>
<protein>
    <submittedName>
        <fullName evidence="2">Uncharacterized protein</fullName>
    </submittedName>
</protein>
<dbReference type="AlphaFoldDB" id="A0A5C1DMX3"/>
<reference evidence="2 3" key="1">
    <citation type="submission" date="2019-08" db="EMBL/GenBank/DDBJ databases">
        <title>Chromobacterium paludis, a novel bacterium isolated from a Maryland marsh pond.</title>
        <authorList>
            <person name="Blackburn M.B."/>
            <person name="Gundersen-Rindal D.E."/>
        </authorList>
    </citation>
    <scope>NUCLEOTIDE SEQUENCE [LARGE SCALE GENOMIC DNA]</scope>
    <source>
        <strain evidence="3">IIBBL 257-1</strain>
    </source>
</reference>
<keyword evidence="1" id="KW-0472">Membrane</keyword>
<proteinExistence type="predicted"/>
<evidence type="ECO:0000256" key="1">
    <source>
        <dbReference type="SAM" id="Phobius"/>
    </source>
</evidence>
<name>A0A5C1DMX3_9NEIS</name>
<keyword evidence="3" id="KW-1185">Reference proteome</keyword>
<gene>
    <name evidence="2" type="ORF">FYK34_06335</name>
</gene>
<accession>A0A5C1DMX3</accession>
<keyword evidence="1" id="KW-0812">Transmembrane</keyword>
<dbReference type="Proteomes" id="UP000322079">
    <property type="component" value="Chromosome"/>
</dbReference>
<keyword evidence="1" id="KW-1133">Transmembrane helix</keyword>
<sequence length="61" mass="6859">MLIVLMAWLYVVLMLAIGQDSVAAGLGIAFCLGVLPLWFVAWATRNRLRRRREERKSAGKA</sequence>
<organism evidence="2 3">
    <name type="scientific">Chromobacterium paludis</name>
    <dbReference type="NCBI Taxonomy" id="2605945"/>
    <lineage>
        <taxon>Bacteria</taxon>
        <taxon>Pseudomonadati</taxon>
        <taxon>Pseudomonadota</taxon>
        <taxon>Betaproteobacteria</taxon>
        <taxon>Neisseriales</taxon>
        <taxon>Chromobacteriaceae</taxon>
        <taxon>Chromobacterium</taxon>
    </lineage>
</organism>
<evidence type="ECO:0000313" key="2">
    <source>
        <dbReference type="EMBL" id="QEL57820.1"/>
    </source>
</evidence>
<feature type="transmembrane region" description="Helical" evidence="1">
    <location>
        <begin position="28"/>
        <end position="45"/>
    </location>
</feature>